<reference evidence="1" key="1">
    <citation type="journal article" date="2014" name="Front. Microbiol.">
        <title>High frequency of phylogenetically diverse reductive dehalogenase-homologous genes in deep subseafloor sedimentary metagenomes.</title>
        <authorList>
            <person name="Kawai M."/>
            <person name="Futagami T."/>
            <person name="Toyoda A."/>
            <person name="Takaki Y."/>
            <person name="Nishi S."/>
            <person name="Hori S."/>
            <person name="Arai W."/>
            <person name="Tsubouchi T."/>
            <person name="Morono Y."/>
            <person name="Uchiyama I."/>
            <person name="Ito T."/>
            <person name="Fujiyama A."/>
            <person name="Inagaki F."/>
            <person name="Takami H."/>
        </authorList>
    </citation>
    <scope>NUCLEOTIDE SEQUENCE</scope>
    <source>
        <strain evidence="1">Expedition CK06-06</strain>
    </source>
</reference>
<name>X0S0I9_9ZZZZ</name>
<gene>
    <name evidence="1" type="ORF">S01H1_04912</name>
</gene>
<feature type="non-terminal residue" evidence="1">
    <location>
        <position position="1"/>
    </location>
</feature>
<proteinExistence type="predicted"/>
<protein>
    <submittedName>
        <fullName evidence="1">Uncharacterized protein</fullName>
    </submittedName>
</protein>
<sequence>YLEVGEDADEKPVDVAIRWIEFMVSRAINKPKFNERMGRMMATVEVTMDVHRKYGRVMNALDGHKEGMVEMEDADLSFLQSKWDKAEIAVGGDGSKLLLVVDRAVHGAKDVKKKNGEKGGK</sequence>
<comment type="caution">
    <text evidence="1">The sequence shown here is derived from an EMBL/GenBank/DDBJ whole genome shotgun (WGS) entry which is preliminary data.</text>
</comment>
<evidence type="ECO:0000313" key="1">
    <source>
        <dbReference type="EMBL" id="GAF69457.1"/>
    </source>
</evidence>
<dbReference type="EMBL" id="BARS01002569">
    <property type="protein sequence ID" value="GAF69457.1"/>
    <property type="molecule type" value="Genomic_DNA"/>
</dbReference>
<organism evidence="1">
    <name type="scientific">marine sediment metagenome</name>
    <dbReference type="NCBI Taxonomy" id="412755"/>
    <lineage>
        <taxon>unclassified sequences</taxon>
        <taxon>metagenomes</taxon>
        <taxon>ecological metagenomes</taxon>
    </lineage>
</organism>
<dbReference type="AlphaFoldDB" id="X0S0I9"/>
<accession>X0S0I9</accession>